<dbReference type="RefSeq" id="WP_198279454.1">
    <property type="nucleotide sequence ID" value="NZ_BAAAIF010000096.1"/>
</dbReference>
<comment type="caution">
    <text evidence="1">The sequence shown here is derived from an EMBL/GenBank/DDBJ whole genome shotgun (WGS) entry which is preliminary data.</text>
</comment>
<organism evidence="1 2">
    <name type="scientific">Streptomyces javensis</name>
    <dbReference type="NCBI Taxonomy" id="114698"/>
    <lineage>
        <taxon>Bacteria</taxon>
        <taxon>Bacillati</taxon>
        <taxon>Actinomycetota</taxon>
        <taxon>Actinomycetes</taxon>
        <taxon>Kitasatosporales</taxon>
        <taxon>Streptomycetaceae</taxon>
        <taxon>Streptomyces</taxon>
        <taxon>Streptomyces violaceusniger group</taxon>
    </lineage>
</organism>
<protein>
    <submittedName>
        <fullName evidence="1">Uncharacterized protein</fullName>
    </submittedName>
</protein>
<sequence>MEDPGARRPGGSAPYGRRGAIKAIVVWAYGEAVPPSPPRITEAPE</sequence>
<evidence type="ECO:0000313" key="2">
    <source>
        <dbReference type="Proteomes" id="UP000638849"/>
    </source>
</evidence>
<proteinExistence type="predicted"/>
<dbReference type="Proteomes" id="UP000638849">
    <property type="component" value="Unassembled WGS sequence"/>
</dbReference>
<keyword evidence="2" id="KW-1185">Reference proteome</keyword>
<reference evidence="1 2" key="1">
    <citation type="submission" date="2020-12" db="EMBL/GenBank/DDBJ databases">
        <authorList>
            <person name="Kusuma A.B."/>
            <person name="Nouioui I."/>
            <person name="Goodfellow M."/>
        </authorList>
    </citation>
    <scope>NUCLEOTIDE SEQUENCE [LARGE SCALE GENOMIC DNA]</scope>
    <source>
        <strain evidence="1 2">DSM 41764</strain>
    </source>
</reference>
<gene>
    <name evidence="1" type="ORF">JBF12_27390</name>
</gene>
<accession>A0ABS0RI17</accession>
<evidence type="ECO:0000313" key="1">
    <source>
        <dbReference type="EMBL" id="MBI0316645.1"/>
    </source>
</evidence>
<name>A0ABS0RI17_9ACTN</name>
<dbReference type="EMBL" id="JAEEAQ010000315">
    <property type="protein sequence ID" value="MBI0316645.1"/>
    <property type="molecule type" value="Genomic_DNA"/>
</dbReference>